<dbReference type="Proteomes" id="UP000032361">
    <property type="component" value="Unassembled WGS sequence"/>
</dbReference>
<dbReference type="PANTHER" id="PTHR43646">
    <property type="entry name" value="GLYCOSYLTRANSFERASE"/>
    <property type="match status" value="1"/>
</dbReference>
<evidence type="ECO:0000256" key="3">
    <source>
        <dbReference type="ARBA" id="ARBA00022676"/>
    </source>
</evidence>
<comment type="caution">
    <text evidence="7">The sequence shown here is derived from an EMBL/GenBank/DDBJ whole genome shotgun (WGS) entry which is preliminary data.</text>
</comment>
<evidence type="ECO:0000259" key="6">
    <source>
        <dbReference type="Pfam" id="PF00535"/>
    </source>
</evidence>
<keyword evidence="2" id="KW-1003">Cell membrane</keyword>
<name>A0A0D7VXL3_9FLAO</name>
<keyword evidence="5" id="KW-0472">Membrane</keyword>
<keyword evidence="3" id="KW-0328">Glycosyltransferase</keyword>
<reference evidence="7 8" key="1">
    <citation type="journal article" date="2015" name="Antonie Van Leeuwenhoek">
        <title>Tamlana nanhaiensis sp. nov., isolated from surface seawater collected from the South China Sea.</title>
        <authorList>
            <person name="Liu X."/>
            <person name="Lai Q."/>
            <person name="Du Y."/>
            <person name="Li G."/>
            <person name="Sun F."/>
            <person name="Shao Z."/>
        </authorList>
    </citation>
    <scope>NUCLEOTIDE SEQUENCE [LARGE SCALE GENOMIC DNA]</scope>
    <source>
        <strain evidence="7 8">FHC16</strain>
    </source>
</reference>
<evidence type="ECO:0000256" key="4">
    <source>
        <dbReference type="ARBA" id="ARBA00022679"/>
    </source>
</evidence>
<gene>
    <name evidence="7" type="ORF">PK35_14260</name>
</gene>
<dbReference type="NCBIfam" id="TIGR04283">
    <property type="entry name" value="glyco_like_mftF"/>
    <property type="match status" value="1"/>
</dbReference>
<dbReference type="InterPro" id="IPR026461">
    <property type="entry name" value="Trfase_2_rSAM/seldom_assoc"/>
</dbReference>
<dbReference type="InterPro" id="IPR001173">
    <property type="entry name" value="Glyco_trans_2-like"/>
</dbReference>
<dbReference type="EMBL" id="JTDV01000014">
    <property type="protein sequence ID" value="KJD31625.1"/>
    <property type="molecule type" value="Genomic_DNA"/>
</dbReference>
<dbReference type="OrthoDB" id="9810303at2"/>
<organism evidence="7 8">
    <name type="scientific">Neotamlana nanhaiensis</name>
    <dbReference type="NCBI Taxonomy" id="1382798"/>
    <lineage>
        <taxon>Bacteria</taxon>
        <taxon>Pseudomonadati</taxon>
        <taxon>Bacteroidota</taxon>
        <taxon>Flavobacteriia</taxon>
        <taxon>Flavobacteriales</taxon>
        <taxon>Flavobacteriaceae</taxon>
        <taxon>Neotamlana</taxon>
    </lineage>
</organism>
<evidence type="ECO:0000256" key="5">
    <source>
        <dbReference type="ARBA" id="ARBA00023136"/>
    </source>
</evidence>
<dbReference type="GO" id="GO:0005886">
    <property type="term" value="C:plasma membrane"/>
    <property type="evidence" value="ECO:0007669"/>
    <property type="project" value="UniProtKB-SubCell"/>
</dbReference>
<dbReference type="InterPro" id="IPR029044">
    <property type="entry name" value="Nucleotide-diphossugar_trans"/>
</dbReference>
<dbReference type="Pfam" id="PF00535">
    <property type="entry name" value="Glycos_transf_2"/>
    <property type="match status" value="1"/>
</dbReference>
<feature type="domain" description="Glycosyltransferase 2-like" evidence="6">
    <location>
        <begin position="5"/>
        <end position="130"/>
    </location>
</feature>
<evidence type="ECO:0000313" key="7">
    <source>
        <dbReference type="EMBL" id="KJD31625.1"/>
    </source>
</evidence>
<comment type="subcellular location">
    <subcellularLocation>
        <location evidence="1">Cell membrane</location>
    </subcellularLocation>
</comment>
<dbReference type="GO" id="GO:0016757">
    <property type="term" value="F:glycosyltransferase activity"/>
    <property type="evidence" value="ECO:0007669"/>
    <property type="project" value="UniProtKB-KW"/>
</dbReference>
<proteinExistence type="predicted"/>
<dbReference type="PANTHER" id="PTHR43646:SF2">
    <property type="entry name" value="GLYCOSYLTRANSFERASE 2-LIKE DOMAIN-CONTAINING PROTEIN"/>
    <property type="match status" value="1"/>
</dbReference>
<dbReference type="PATRIC" id="fig|1382798.3.peg.1414"/>
<protein>
    <submittedName>
        <fullName evidence="7">Glycosyl transferase family 2</fullName>
    </submittedName>
</protein>
<evidence type="ECO:0000313" key="8">
    <source>
        <dbReference type="Proteomes" id="UP000032361"/>
    </source>
</evidence>
<dbReference type="AlphaFoldDB" id="A0A0D7VXL3"/>
<dbReference type="STRING" id="1382798.PK35_14260"/>
<evidence type="ECO:0000256" key="2">
    <source>
        <dbReference type="ARBA" id="ARBA00022475"/>
    </source>
</evidence>
<keyword evidence="4 7" id="KW-0808">Transferase</keyword>
<accession>A0A0D7VXL3</accession>
<dbReference type="SUPFAM" id="SSF53448">
    <property type="entry name" value="Nucleotide-diphospho-sugar transferases"/>
    <property type="match status" value="1"/>
</dbReference>
<evidence type="ECO:0000256" key="1">
    <source>
        <dbReference type="ARBA" id="ARBA00004236"/>
    </source>
</evidence>
<dbReference type="Gene3D" id="3.90.550.10">
    <property type="entry name" value="Spore Coat Polysaccharide Biosynthesis Protein SpsA, Chain A"/>
    <property type="match status" value="1"/>
</dbReference>
<sequence>MPTISIIIPVLNEAEHISKLLAYLLNNAKSPENLEIFVVDGGSTDATVSIIKDLNLNQVNLLHAAKGRAKQMNFGAKHANGSILYFLHADSYPPKHFDYFILNEVENGNEAGCFKMQFNSDHWWLKLASWFTQFNLMACRGGDQSQFITKSLFNAIGGYNEAFIIYEDYILIKTLYRINTFVVIQKNLKTSARLYETQGVFKLQRIFLTIYLKRWLGASPETLHRYYKKALA</sequence>
<keyword evidence="8" id="KW-1185">Reference proteome</keyword>
<dbReference type="CDD" id="cd02522">
    <property type="entry name" value="GT_2_like_a"/>
    <property type="match status" value="1"/>
</dbReference>